<protein>
    <submittedName>
        <fullName evidence="2">Uncharacterized protein</fullName>
    </submittedName>
</protein>
<reference evidence="3" key="1">
    <citation type="submission" date="2020-06" db="EMBL/GenBank/DDBJ databases">
        <title>Draft genomic sequecing of Geomonas sp. Red736.</title>
        <authorList>
            <person name="Itoh H."/>
            <person name="Xu Z.X."/>
            <person name="Ushijima N."/>
            <person name="Masuda Y."/>
            <person name="Shiratori Y."/>
            <person name="Senoo K."/>
        </authorList>
    </citation>
    <scope>NUCLEOTIDE SEQUENCE [LARGE SCALE GENOMIC DNA]</scope>
    <source>
        <strain evidence="3">Red736</strain>
    </source>
</reference>
<feature type="transmembrane region" description="Helical" evidence="1">
    <location>
        <begin position="114"/>
        <end position="143"/>
    </location>
</feature>
<dbReference type="AlphaFoldDB" id="A0A6V8N1N1"/>
<organism evidence="2 3">
    <name type="scientific">Geomonas paludis</name>
    <dbReference type="NCBI Taxonomy" id="2740185"/>
    <lineage>
        <taxon>Bacteria</taxon>
        <taxon>Pseudomonadati</taxon>
        <taxon>Thermodesulfobacteriota</taxon>
        <taxon>Desulfuromonadia</taxon>
        <taxon>Geobacterales</taxon>
        <taxon>Geobacteraceae</taxon>
        <taxon>Geomonas</taxon>
    </lineage>
</organism>
<evidence type="ECO:0000313" key="3">
    <source>
        <dbReference type="Proteomes" id="UP000568888"/>
    </source>
</evidence>
<proteinExistence type="predicted"/>
<keyword evidence="1" id="KW-1133">Transmembrane helix</keyword>
<keyword evidence="1" id="KW-0812">Transmembrane</keyword>
<feature type="transmembrane region" description="Helical" evidence="1">
    <location>
        <begin position="53"/>
        <end position="73"/>
    </location>
</feature>
<dbReference type="EMBL" id="BLXY01000026">
    <property type="protein sequence ID" value="GFO66406.1"/>
    <property type="molecule type" value="Genomic_DNA"/>
</dbReference>
<dbReference type="Proteomes" id="UP000568888">
    <property type="component" value="Unassembled WGS sequence"/>
</dbReference>
<accession>A0A6V8N1N1</accession>
<sequence length="157" mass="17854">MSLIHTDEGVQKHIDLMQAAINRMALNSSSCKTWCITIASGVLVVSIDKNQPLAVLFALMPTAAFVLLDCYYLSMERQLRKEYITFVTKLHTNAITVKDLYLIKMDVKWYSKPFSLLMALFSFSTWPLYCLLSGMLLGVYMFLTKNPWLKGVISQAL</sequence>
<evidence type="ECO:0000313" key="2">
    <source>
        <dbReference type="EMBL" id="GFO66406.1"/>
    </source>
</evidence>
<name>A0A6V8N1N1_9BACT</name>
<evidence type="ECO:0000256" key="1">
    <source>
        <dbReference type="SAM" id="Phobius"/>
    </source>
</evidence>
<keyword evidence="1" id="KW-0472">Membrane</keyword>
<gene>
    <name evidence="2" type="ORF">GMPD_43250</name>
</gene>
<comment type="caution">
    <text evidence="2">The sequence shown here is derived from an EMBL/GenBank/DDBJ whole genome shotgun (WGS) entry which is preliminary data.</text>
</comment>